<evidence type="ECO:0000313" key="2">
    <source>
        <dbReference type="Proteomes" id="UP000615455"/>
    </source>
</evidence>
<sequence length="141" mass="16216">MEIVRTWLEHPTLVMELGQPAHLQLGDVFPSVRIQSYTELTICASVHTEAGEDIHTPYQMFQPGDEQTITFSGVVKRFGTHSIQLTLSRPGYPNLHDAFYYYVEDPLLDRIDQLNLEKGMLYRAFRKPLICVSRLQVQHGL</sequence>
<reference evidence="2" key="1">
    <citation type="journal article" date="2019" name="Int. J. Syst. Evol. Microbiol.">
        <title>The Global Catalogue of Microorganisms (GCM) 10K type strain sequencing project: providing services to taxonomists for standard genome sequencing and annotation.</title>
        <authorList>
            <consortium name="The Broad Institute Genomics Platform"/>
            <consortium name="The Broad Institute Genome Sequencing Center for Infectious Disease"/>
            <person name="Wu L."/>
            <person name="Ma J."/>
        </authorList>
    </citation>
    <scope>NUCLEOTIDE SEQUENCE [LARGE SCALE GENOMIC DNA]</scope>
    <source>
        <strain evidence="2">CGMCC 1.15043</strain>
    </source>
</reference>
<protein>
    <submittedName>
        <fullName evidence="1">Uncharacterized protein</fullName>
    </submittedName>
</protein>
<dbReference type="Proteomes" id="UP000615455">
    <property type="component" value="Unassembled WGS sequence"/>
</dbReference>
<proteinExistence type="predicted"/>
<comment type="caution">
    <text evidence="1">The sequence shown here is derived from an EMBL/GenBank/DDBJ whole genome shotgun (WGS) entry which is preliminary data.</text>
</comment>
<dbReference type="RefSeq" id="WP_189008279.1">
    <property type="nucleotide sequence ID" value="NZ_BMHE01000003.1"/>
</dbReference>
<dbReference type="EMBL" id="BMHE01000003">
    <property type="protein sequence ID" value="GGI44893.1"/>
    <property type="molecule type" value="Genomic_DNA"/>
</dbReference>
<evidence type="ECO:0000313" key="1">
    <source>
        <dbReference type="EMBL" id="GGI44893.1"/>
    </source>
</evidence>
<accession>A0ABQ2BSA3</accession>
<keyword evidence="2" id="KW-1185">Reference proteome</keyword>
<organism evidence="1 2">
    <name type="scientific">Paenibacillus marchantiophytorum</name>
    <dbReference type="NCBI Taxonomy" id="1619310"/>
    <lineage>
        <taxon>Bacteria</taxon>
        <taxon>Bacillati</taxon>
        <taxon>Bacillota</taxon>
        <taxon>Bacilli</taxon>
        <taxon>Bacillales</taxon>
        <taxon>Paenibacillaceae</taxon>
        <taxon>Paenibacillus</taxon>
    </lineage>
</organism>
<name>A0ABQ2BSA3_9BACL</name>
<gene>
    <name evidence="1" type="ORF">GCM10008018_09370</name>
</gene>